<keyword evidence="9" id="KW-1185">Reference proteome</keyword>
<protein>
    <recommendedName>
        <fullName evidence="7">TF-B3 domain-containing protein</fullName>
    </recommendedName>
</protein>
<dbReference type="CDD" id="cd10017">
    <property type="entry name" value="B3_DNA"/>
    <property type="match status" value="1"/>
</dbReference>
<organism evidence="8 9">
    <name type="scientific">Triticum urartu</name>
    <name type="common">Red wild einkorn</name>
    <name type="synonym">Crithodium urartu</name>
    <dbReference type="NCBI Taxonomy" id="4572"/>
    <lineage>
        <taxon>Eukaryota</taxon>
        <taxon>Viridiplantae</taxon>
        <taxon>Streptophyta</taxon>
        <taxon>Embryophyta</taxon>
        <taxon>Tracheophyta</taxon>
        <taxon>Spermatophyta</taxon>
        <taxon>Magnoliopsida</taxon>
        <taxon>Liliopsida</taxon>
        <taxon>Poales</taxon>
        <taxon>Poaceae</taxon>
        <taxon>BOP clade</taxon>
        <taxon>Pooideae</taxon>
        <taxon>Triticodae</taxon>
        <taxon>Triticeae</taxon>
        <taxon>Triticinae</taxon>
        <taxon>Triticum</taxon>
    </lineage>
</organism>
<feature type="region of interest" description="Disordered" evidence="6">
    <location>
        <begin position="131"/>
        <end position="196"/>
    </location>
</feature>
<keyword evidence="2" id="KW-0805">Transcription regulation</keyword>
<evidence type="ECO:0000256" key="1">
    <source>
        <dbReference type="ARBA" id="ARBA00004123"/>
    </source>
</evidence>
<evidence type="ECO:0000256" key="4">
    <source>
        <dbReference type="ARBA" id="ARBA00023163"/>
    </source>
</evidence>
<dbReference type="InterPro" id="IPR015300">
    <property type="entry name" value="DNA-bd_pseudobarrel_sf"/>
</dbReference>
<evidence type="ECO:0000256" key="3">
    <source>
        <dbReference type="ARBA" id="ARBA00023125"/>
    </source>
</evidence>
<dbReference type="AlphaFoldDB" id="A0A8R7QYV3"/>
<reference evidence="9" key="1">
    <citation type="journal article" date="2013" name="Nature">
        <title>Draft genome of the wheat A-genome progenitor Triticum urartu.</title>
        <authorList>
            <person name="Ling H.Q."/>
            <person name="Zhao S."/>
            <person name="Liu D."/>
            <person name="Wang J."/>
            <person name="Sun H."/>
            <person name="Zhang C."/>
            <person name="Fan H."/>
            <person name="Li D."/>
            <person name="Dong L."/>
            <person name="Tao Y."/>
            <person name="Gao C."/>
            <person name="Wu H."/>
            <person name="Li Y."/>
            <person name="Cui Y."/>
            <person name="Guo X."/>
            <person name="Zheng S."/>
            <person name="Wang B."/>
            <person name="Yu K."/>
            <person name="Liang Q."/>
            <person name="Yang W."/>
            <person name="Lou X."/>
            <person name="Chen J."/>
            <person name="Feng M."/>
            <person name="Jian J."/>
            <person name="Zhang X."/>
            <person name="Luo G."/>
            <person name="Jiang Y."/>
            <person name="Liu J."/>
            <person name="Wang Z."/>
            <person name="Sha Y."/>
            <person name="Zhang B."/>
            <person name="Wu H."/>
            <person name="Tang D."/>
            <person name="Shen Q."/>
            <person name="Xue P."/>
            <person name="Zou S."/>
            <person name="Wang X."/>
            <person name="Liu X."/>
            <person name="Wang F."/>
            <person name="Yang Y."/>
            <person name="An X."/>
            <person name="Dong Z."/>
            <person name="Zhang K."/>
            <person name="Zhang X."/>
            <person name="Luo M.C."/>
            <person name="Dvorak J."/>
            <person name="Tong Y."/>
            <person name="Wang J."/>
            <person name="Yang H."/>
            <person name="Li Z."/>
            <person name="Wang D."/>
            <person name="Zhang A."/>
            <person name="Wang J."/>
        </authorList>
    </citation>
    <scope>NUCLEOTIDE SEQUENCE</scope>
    <source>
        <strain evidence="9">cv. G1812</strain>
    </source>
</reference>
<feature type="compositionally biased region" description="Acidic residues" evidence="6">
    <location>
        <begin position="181"/>
        <end position="194"/>
    </location>
</feature>
<feature type="region of interest" description="Disordered" evidence="6">
    <location>
        <begin position="275"/>
        <end position="300"/>
    </location>
</feature>
<evidence type="ECO:0000256" key="6">
    <source>
        <dbReference type="SAM" id="MobiDB-lite"/>
    </source>
</evidence>
<keyword evidence="5" id="KW-0539">Nucleus</keyword>
<dbReference type="EnsemblPlants" id="TuG1812G0700002880.01.T01">
    <property type="protein sequence ID" value="TuG1812G0700002880.01.T01"/>
    <property type="gene ID" value="TuG1812G0700002880.01"/>
</dbReference>
<dbReference type="GO" id="GO:0005634">
    <property type="term" value="C:nucleus"/>
    <property type="evidence" value="ECO:0007669"/>
    <property type="project" value="UniProtKB-SubCell"/>
</dbReference>
<name>A0A8R7QYV3_TRIUA</name>
<evidence type="ECO:0000256" key="5">
    <source>
        <dbReference type="ARBA" id="ARBA00023242"/>
    </source>
</evidence>
<dbReference type="PROSITE" id="PS50863">
    <property type="entry name" value="B3"/>
    <property type="match status" value="1"/>
</dbReference>
<dbReference type="PANTHER" id="PTHR31920:SF111">
    <property type="entry name" value="B3 DOMAIN-CONTAINING PROTEIN OS03G0621600-RELATED"/>
    <property type="match status" value="1"/>
</dbReference>
<reference evidence="8" key="3">
    <citation type="submission" date="2022-06" db="UniProtKB">
        <authorList>
            <consortium name="EnsemblPlants"/>
        </authorList>
    </citation>
    <scope>IDENTIFICATION</scope>
</reference>
<dbReference type="PANTHER" id="PTHR31920">
    <property type="entry name" value="B3 DOMAIN-CONTAINING"/>
    <property type="match status" value="1"/>
</dbReference>
<feature type="domain" description="TF-B3" evidence="7">
    <location>
        <begin position="20"/>
        <end position="118"/>
    </location>
</feature>
<proteinExistence type="predicted"/>
<reference evidence="8" key="2">
    <citation type="submission" date="2018-03" db="EMBL/GenBank/DDBJ databases">
        <title>The Triticum urartu genome reveals the dynamic nature of wheat genome evolution.</title>
        <authorList>
            <person name="Ling H."/>
            <person name="Ma B."/>
            <person name="Shi X."/>
            <person name="Liu H."/>
            <person name="Dong L."/>
            <person name="Sun H."/>
            <person name="Cao Y."/>
            <person name="Gao Q."/>
            <person name="Zheng S."/>
            <person name="Li Y."/>
            <person name="Yu Y."/>
            <person name="Du H."/>
            <person name="Qi M."/>
            <person name="Li Y."/>
            <person name="Yu H."/>
            <person name="Cui Y."/>
            <person name="Wang N."/>
            <person name="Chen C."/>
            <person name="Wu H."/>
            <person name="Zhao Y."/>
            <person name="Zhang J."/>
            <person name="Li Y."/>
            <person name="Zhou W."/>
            <person name="Zhang B."/>
            <person name="Hu W."/>
            <person name="Eijk M."/>
            <person name="Tang J."/>
            <person name="Witsenboer H."/>
            <person name="Zhao S."/>
            <person name="Li Z."/>
            <person name="Zhang A."/>
            <person name="Wang D."/>
            <person name="Liang C."/>
        </authorList>
    </citation>
    <scope>NUCLEOTIDE SEQUENCE [LARGE SCALE GENOMIC DNA]</scope>
    <source>
        <strain evidence="8">cv. G1812</strain>
    </source>
</reference>
<evidence type="ECO:0000313" key="9">
    <source>
        <dbReference type="Proteomes" id="UP000015106"/>
    </source>
</evidence>
<evidence type="ECO:0000313" key="8">
    <source>
        <dbReference type="EnsemblPlants" id="TuG1812G0700002880.01.T01"/>
    </source>
</evidence>
<sequence>MAGSSHRRSATPQYELDASEFFTVILGTSVSSMTQRLPDSFKNMLMGEDPPNNVKVQQAGSGFRRLWDVELVIKEGHMYLSHGWEKFYRAYDLRLGYFLLFRYDDDATMLIAKVFNATMCRMRYAEDYDAGNGSSSSDNGYSQSSSDHGCSESSSDSGCSESSSDSGSSIDNKKDDPDWSAGEEEQSGDEELQDDDGHQAEDDLALVVADQGQEMVMADHGQEMEVAEDDLAMAVPEGGLAMVVVPDNGHAPVVAPAIPQLGDMTTPIDVEDYIPLPPPPPPPRRSWRIRLRKEKEKNNA</sequence>
<keyword evidence="3" id="KW-0238">DNA-binding</keyword>
<evidence type="ECO:0000256" key="2">
    <source>
        <dbReference type="ARBA" id="ARBA00023015"/>
    </source>
</evidence>
<dbReference type="Proteomes" id="UP000015106">
    <property type="component" value="Chromosome 7"/>
</dbReference>
<dbReference type="SMART" id="SM01019">
    <property type="entry name" value="B3"/>
    <property type="match status" value="1"/>
</dbReference>
<dbReference type="Pfam" id="PF02362">
    <property type="entry name" value="B3"/>
    <property type="match status" value="1"/>
</dbReference>
<comment type="subcellular location">
    <subcellularLocation>
        <location evidence="1">Nucleus</location>
    </subcellularLocation>
</comment>
<accession>A0A8R7QYV3</accession>
<feature type="compositionally biased region" description="Low complexity" evidence="6">
    <location>
        <begin position="131"/>
        <end position="169"/>
    </location>
</feature>
<keyword evidence="4" id="KW-0804">Transcription</keyword>
<feature type="compositionally biased region" description="Pro residues" evidence="6">
    <location>
        <begin position="275"/>
        <end position="284"/>
    </location>
</feature>
<evidence type="ECO:0000259" key="7">
    <source>
        <dbReference type="PROSITE" id="PS50863"/>
    </source>
</evidence>
<dbReference type="InterPro" id="IPR003340">
    <property type="entry name" value="B3_DNA-bd"/>
</dbReference>
<dbReference type="InterPro" id="IPR050655">
    <property type="entry name" value="Plant_B3_domain"/>
</dbReference>
<dbReference type="GO" id="GO:0003677">
    <property type="term" value="F:DNA binding"/>
    <property type="evidence" value="ECO:0007669"/>
    <property type="project" value="UniProtKB-KW"/>
</dbReference>
<dbReference type="SUPFAM" id="SSF101936">
    <property type="entry name" value="DNA-binding pseudobarrel domain"/>
    <property type="match status" value="1"/>
</dbReference>
<dbReference type="Gramene" id="TuG1812G0700002880.01.T01">
    <property type="protein sequence ID" value="TuG1812G0700002880.01.T01"/>
    <property type="gene ID" value="TuG1812G0700002880.01"/>
</dbReference>
<dbReference type="Gene3D" id="2.40.330.10">
    <property type="entry name" value="DNA-binding pseudobarrel domain"/>
    <property type="match status" value="1"/>
</dbReference>